<accession>A0A6H1ZEK8</accession>
<evidence type="ECO:0000313" key="1">
    <source>
        <dbReference type="EMBL" id="QJA45817.1"/>
    </source>
</evidence>
<dbReference type="AlphaFoldDB" id="A0A6H1ZEK8"/>
<organism evidence="1">
    <name type="scientific">viral metagenome</name>
    <dbReference type="NCBI Taxonomy" id="1070528"/>
    <lineage>
        <taxon>unclassified sequences</taxon>
        <taxon>metagenomes</taxon>
        <taxon>organismal metagenomes</taxon>
    </lineage>
</organism>
<reference evidence="1" key="1">
    <citation type="submission" date="2020-03" db="EMBL/GenBank/DDBJ databases">
        <title>The deep terrestrial virosphere.</title>
        <authorList>
            <person name="Holmfeldt K."/>
            <person name="Nilsson E."/>
            <person name="Simone D."/>
            <person name="Lopez-Fernandez M."/>
            <person name="Wu X."/>
            <person name="de Brujin I."/>
            <person name="Lundin D."/>
            <person name="Andersson A."/>
            <person name="Bertilsson S."/>
            <person name="Dopson M."/>
        </authorList>
    </citation>
    <scope>NUCLEOTIDE SEQUENCE</scope>
    <source>
        <strain evidence="1">TM448A00282</strain>
        <strain evidence="2">TM448B00260</strain>
    </source>
</reference>
<proteinExistence type="predicted"/>
<gene>
    <name evidence="1" type="ORF">TM448A00282_0051</name>
    <name evidence="2" type="ORF">TM448B00260_0056</name>
</gene>
<protein>
    <submittedName>
        <fullName evidence="1">Uncharacterized protein</fullName>
    </submittedName>
</protein>
<evidence type="ECO:0000313" key="2">
    <source>
        <dbReference type="EMBL" id="QJH94652.1"/>
    </source>
</evidence>
<sequence>MAGRKPIHLEMKGTKDNRQLIWEAVRGEQRPFTVQQIAWTVELDLETTRYCIQGLQRAGFIGIAGEKATRGKEQLLELIKDCGVEAPPVTRSGKPSVIGMGTEAMWRSLRILGEVSADELAAQASVSAKTTQRTASSYLLWLHRAGYVIEISAAASGPRGRTARYRLAPGKYTGPRAPMIQRIGQLYDPNLGEVVYSQMEGAQA</sequence>
<dbReference type="EMBL" id="MT143997">
    <property type="protein sequence ID" value="QJA45817.1"/>
    <property type="molecule type" value="Genomic_DNA"/>
</dbReference>
<dbReference type="EMBL" id="MT144603">
    <property type="protein sequence ID" value="QJH94652.1"/>
    <property type="molecule type" value="Genomic_DNA"/>
</dbReference>
<name>A0A6H1ZEK8_9ZZZZ</name>